<evidence type="ECO:0000256" key="1">
    <source>
        <dbReference type="SAM" id="MobiDB-lite"/>
    </source>
</evidence>
<feature type="compositionally biased region" description="Low complexity" evidence="1">
    <location>
        <begin position="506"/>
        <end position="519"/>
    </location>
</feature>
<organism evidence="2 3">
    <name type="scientific">Cyphellophora attinorum</name>
    <dbReference type="NCBI Taxonomy" id="1664694"/>
    <lineage>
        <taxon>Eukaryota</taxon>
        <taxon>Fungi</taxon>
        <taxon>Dikarya</taxon>
        <taxon>Ascomycota</taxon>
        <taxon>Pezizomycotina</taxon>
        <taxon>Eurotiomycetes</taxon>
        <taxon>Chaetothyriomycetidae</taxon>
        <taxon>Chaetothyriales</taxon>
        <taxon>Cyphellophoraceae</taxon>
        <taxon>Cyphellophora</taxon>
    </lineage>
</organism>
<feature type="compositionally biased region" description="Polar residues" evidence="1">
    <location>
        <begin position="444"/>
        <end position="453"/>
    </location>
</feature>
<feature type="compositionally biased region" description="Polar residues" evidence="1">
    <location>
        <begin position="336"/>
        <end position="346"/>
    </location>
</feature>
<dbReference type="STRING" id="1664694.A0A0N0NS55"/>
<feature type="compositionally biased region" description="Low complexity" evidence="1">
    <location>
        <begin position="363"/>
        <end position="375"/>
    </location>
</feature>
<dbReference type="OrthoDB" id="5376312at2759"/>
<feature type="compositionally biased region" description="Polar residues" evidence="1">
    <location>
        <begin position="319"/>
        <end position="328"/>
    </location>
</feature>
<feature type="compositionally biased region" description="Basic and acidic residues" evidence="1">
    <location>
        <begin position="217"/>
        <end position="241"/>
    </location>
</feature>
<dbReference type="EMBL" id="LFJN01000001">
    <property type="protein sequence ID" value="KPI45609.1"/>
    <property type="molecule type" value="Genomic_DNA"/>
</dbReference>
<feature type="region of interest" description="Disordered" evidence="1">
    <location>
        <begin position="1"/>
        <end position="35"/>
    </location>
</feature>
<feature type="compositionally biased region" description="Basic and acidic residues" evidence="1">
    <location>
        <begin position="348"/>
        <end position="362"/>
    </location>
</feature>
<feature type="compositionally biased region" description="Low complexity" evidence="1">
    <location>
        <begin position="398"/>
        <end position="412"/>
    </location>
</feature>
<dbReference type="Proteomes" id="UP000038010">
    <property type="component" value="Unassembled WGS sequence"/>
</dbReference>
<accession>A0A0N0NS55</accession>
<gene>
    <name evidence="2" type="ORF">AB675_277</name>
</gene>
<feature type="region of interest" description="Disordered" evidence="1">
    <location>
        <begin position="489"/>
        <end position="526"/>
    </location>
</feature>
<sequence>MTAPSRSLRPIQKRTVVLEARQSSPPRDGNGGGGGGSNTILIIWFPKGPLLICLSPGRGSSRRPYHYPHPNVDIPPPQTCPGSDTVDHPGFLKKRWEAWKPREKYSSLNNSTRTSLNVNTTYSAHETEERAATNAAAAGVDRNTSVRSVMTLPAYSHSPRDEEQVLGREGEREGMDTVVEFPETHDEEEIRREEQMESLYQIRLQRRREIAEREARRQERREAREAGDTARLEQLRRDSRARANNQSTNSLNGGLSVSAATMVAEHQSRSRDRRTSSVAYANVGQVRHDGTRIRANSSESERGGLLDNAAPMGDDGNSLHPSMTTGRPSTGRERSGSSALSISTMASDVERGDASSHRHTSSDDTTSDSSPTATRFTPEGSTEGENDIGEARIPPPSTSITTTDIANNNTDSPMSPPPGWEAPQDWGDAPAYQERMASLRRQATGPNRTNSQRAFDEMSRASTIEPAGAASGSAPQLPALVNLPSISVVGASLPGSPVSPLEGDSGRSSRSPVGRSRMGGNEEFMS</sequence>
<feature type="region of interest" description="Disordered" evidence="1">
    <location>
        <begin position="217"/>
        <end position="477"/>
    </location>
</feature>
<reference evidence="2 3" key="1">
    <citation type="submission" date="2015-06" db="EMBL/GenBank/DDBJ databases">
        <title>Draft genome of the ant-associated black yeast Phialophora attae CBS 131958.</title>
        <authorList>
            <person name="Moreno L.F."/>
            <person name="Stielow B.J."/>
            <person name="de Hoog S."/>
            <person name="Vicente V.A."/>
            <person name="Weiss V.A."/>
            <person name="de Vries M."/>
            <person name="Cruz L.M."/>
            <person name="Souza E.M."/>
        </authorList>
    </citation>
    <scope>NUCLEOTIDE SEQUENCE [LARGE SCALE GENOMIC DNA]</scope>
    <source>
        <strain evidence="2 3">CBS 131958</strain>
    </source>
</reference>
<dbReference type="GeneID" id="28734646"/>
<comment type="caution">
    <text evidence="2">The sequence shown here is derived from an EMBL/GenBank/DDBJ whole genome shotgun (WGS) entry which is preliminary data.</text>
</comment>
<evidence type="ECO:0000313" key="2">
    <source>
        <dbReference type="EMBL" id="KPI45609.1"/>
    </source>
</evidence>
<dbReference type="AlphaFoldDB" id="A0A0N0NS55"/>
<keyword evidence="3" id="KW-1185">Reference proteome</keyword>
<feature type="compositionally biased region" description="Basic and acidic residues" evidence="1">
    <location>
        <begin position="266"/>
        <end position="275"/>
    </location>
</feature>
<protein>
    <submittedName>
        <fullName evidence="2">Uncharacterized protein</fullName>
    </submittedName>
</protein>
<feature type="compositionally biased region" description="Polar residues" evidence="1">
    <location>
        <begin position="242"/>
        <end position="259"/>
    </location>
</feature>
<name>A0A0N0NS55_9EURO</name>
<dbReference type="VEuPathDB" id="FungiDB:AB675_277"/>
<evidence type="ECO:0000313" key="3">
    <source>
        <dbReference type="Proteomes" id="UP000038010"/>
    </source>
</evidence>
<dbReference type="RefSeq" id="XP_018005572.1">
    <property type="nucleotide sequence ID" value="XM_018142777.1"/>
</dbReference>
<proteinExistence type="predicted"/>